<accession>A0ABR8D1D5</accession>
<dbReference type="Proteomes" id="UP000661112">
    <property type="component" value="Unassembled WGS sequence"/>
</dbReference>
<gene>
    <name evidence="2" type="ORF">H6G83_05800</name>
</gene>
<dbReference type="NCBIfam" id="TIGR02619">
    <property type="entry name" value="putative CRISPR-associated protein, APE2256 family"/>
    <property type="match status" value="1"/>
</dbReference>
<dbReference type="Gene3D" id="1.10.196.30">
    <property type="match status" value="1"/>
</dbReference>
<evidence type="ECO:0000313" key="3">
    <source>
        <dbReference type="Proteomes" id="UP000661112"/>
    </source>
</evidence>
<reference evidence="2 3" key="1">
    <citation type="journal article" date="2020" name="ISME J.">
        <title>Comparative genomics reveals insights into cyanobacterial evolution and habitat adaptation.</title>
        <authorList>
            <person name="Chen M.Y."/>
            <person name="Teng W.K."/>
            <person name="Zhao L."/>
            <person name="Hu C.X."/>
            <person name="Zhou Y.K."/>
            <person name="Han B.P."/>
            <person name="Song L.R."/>
            <person name="Shu W.S."/>
        </authorList>
    </citation>
    <scope>NUCLEOTIDE SEQUENCE [LARGE SCALE GENOMIC DNA]</scope>
    <source>
        <strain evidence="2 3">FACHB-119</strain>
    </source>
</reference>
<feature type="domain" description="CRISPR system ring nuclease SSO1393-like" evidence="1">
    <location>
        <begin position="71"/>
        <end position="206"/>
    </location>
</feature>
<dbReference type="Pfam" id="PF09651">
    <property type="entry name" value="Cas_APE2256"/>
    <property type="match status" value="1"/>
</dbReference>
<dbReference type="RefSeq" id="WP_190468348.1">
    <property type="nucleotide sequence ID" value="NZ_JACJSG010000006.1"/>
</dbReference>
<organism evidence="2 3">
    <name type="scientific">Anabaena azotica FACHB-119</name>
    <dbReference type="NCBI Taxonomy" id="947527"/>
    <lineage>
        <taxon>Bacteria</taxon>
        <taxon>Bacillati</taxon>
        <taxon>Cyanobacteriota</taxon>
        <taxon>Cyanophyceae</taxon>
        <taxon>Nostocales</taxon>
        <taxon>Nostocaceae</taxon>
        <taxon>Anabaena</taxon>
        <taxon>Anabaena azotica</taxon>
    </lineage>
</organism>
<keyword evidence="3" id="KW-1185">Reference proteome</keyword>
<evidence type="ECO:0000259" key="1">
    <source>
        <dbReference type="Pfam" id="PF09651"/>
    </source>
</evidence>
<dbReference type="InterPro" id="IPR013442">
    <property type="entry name" value="SSO1393-like"/>
</dbReference>
<sequence length="384" mass="44224">MPRLVVSTVGTSLLTNQIDVYTDPEEYFIHIQESANNTEEEIDAQVKETILELKSRAENKLYTSNKTTEIRQASAELNGIYGLYDRNIEQGKLDIHWLIATDTYQGKITAEIVQEFLVNKGIKTHIQTPNTLSIVNTEKFSYGIDAFLEWWDAIFLAYKDSHHIYFNLAGGFKALQGYANTIGMLYGAEIIYIFEGNLDFITIPKLPIEIDYSVIKPTQFALMASSVDIWIKLSDLENVPDSLIFKAGDEAKLNNWGNLLWNRCKRKFFTGDIPIVFPRLFYDKSFLKDYTRNIVNEQNKVELHDVLADISASMIKFNGNTTRFDSRLHFTRYEGGQKCEGGIRKNQIDHFYIKNTGWRVSCIVKDGNLYLRHYGEHDYVNDNP</sequence>
<dbReference type="EMBL" id="JACJSG010000006">
    <property type="protein sequence ID" value="MBD2500137.1"/>
    <property type="molecule type" value="Genomic_DNA"/>
</dbReference>
<dbReference type="Gene3D" id="3.40.50.10770">
    <property type="entry name" value="Hypothetical protein VC1899 like domain (Restriction endonuclease-like)"/>
    <property type="match status" value="1"/>
</dbReference>
<evidence type="ECO:0000313" key="2">
    <source>
        <dbReference type="EMBL" id="MBD2500137.1"/>
    </source>
</evidence>
<protein>
    <submittedName>
        <fullName evidence="2">CRISPR-associated protein</fullName>
    </submittedName>
</protein>
<name>A0ABR8D1D5_9NOST</name>
<proteinExistence type="predicted"/>
<comment type="caution">
    <text evidence="2">The sequence shown here is derived from an EMBL/GenBank/DDBJ whole genome shotgun (WGS) entry which is preliminary data.</text>
</comment>